<sequence length="148" mass="16233">MFRSTRALFAQRQPLIKFLGKRHTPKAEEIDHSPHAHPASPSHELPESFASYRGRAQQHGPLGGQQQQQSQQQDTSSTRQGAPSGSAAAQTAQPYGAIGGHSGRQLGAVEPKQGEFWDRNELPRRFHRTRWTEAEMEALESGGASVVA</sequence>
<protein>
    <submittedName>
        <fullName evidence="5">Uncharacterized protein</fullName>
    </submittedName>
</protein>
<proteinExistence type="inferred from homology"/>
<dbReference type="InterPro" id="IPR020373">
    <property type="entry name" value="Kgd4/YMR-31"/>
</dbReference>
<feature type="compositionally biased region" description="Low complexity" evidence="4">
    <location>
        <begin position="57"/>
        <end position="73"/>
    </location>
</feature>
<dbReference type="Proteomes" id="UP001310594">
    <property type="component" value="Unassembled WGS sequence"/>
</dbReference>
<organism evidence="5 6">
    <name type="scientific">Elasticomyces elasticus</name>
    <dbReference type="NCBI Taxonomy" id="574655"/>
    <lineage>
        <taxon>Eukaryota</taxon>
        <taxon>Fungi</taxon>
        <taxon>Dikarya</taxon>
        <taxon>Ascomycota</taxon>
        <taxon>Pezizomycotina</taxon>
        <taxon>Dothideomycetes</taxon>
        <taxon>Dothideomycetidae</taxon>
        <taxon>Mycosphaerellales</taxon>
        <taxon>Teratosphaeriaceae</taxon>
        <taxon>Elasticomyces</taxon>
    </lineage>
</organism>
<dbReference type="PANTHER" id="PTHR31601:SF2">
    <property type="entry name" value="ALPHA-KETOGLUTARATE DEHYDROGENASE COMPONENT 4"/>
    <property type="match status" value="1"/>
</dbReference>
<dbReference type="Pfam" id="PF10937">
    <property type="entry name" value="Kgd4-YMR31"/>
    <property type="match status" value="1"/>
</dbReference>
<keyword evidence="2" id="KW-0496">Mitochondrion</keyword>
<feature type="region of interest" description="Disordered" evidence="4">
    <location>
        <begin position="12"/>
        <end position="115"/>
    </location>
</feature>
<dbReference type="AlphaFoldDB" id="A0AAN8A0S8"/>
<comment type="subcellular location">
    <subcellularLocation>
        <location evidence="1">Mitochondrion</location>
    </subcellularLocation>
</comment>
<evidence type="ECO:0000256" key="4">
    <source>
        <dbReference type="SAM" id="MobiDB-lite"/>
    </source>
</evidence>
<dbReference type="GO" id="GO:0006103">
    <property type="term" value="P:2-oxoglutarate metabolic process"/>
    <property type="evidence" value="ECO:0007669"/>
    <property type="project" value="InterPro"/>
</dbReference>
<gene>
    <name evidence="5" type="ORF">LTR97_007297</name>
</gene>
<comment type="similarity">
    <text evidence="3">Belongs to the alpha-ketoglutarate dehydrogenase component 4 family.</text>
</comment>
<feature type="compositionally biased region" description="Basic and acidic residues" evidence="4">
    <location>
        <begin position="25"/>
        <end position="34"/>
    </location>
</feature>
<evidence type="ECO:0000313" key="5">
    <source>
        <dbReference type="EMBL" id="KAK5697162.1"/>
    </source>
</evidence>
<evidence type="ECO:0000256" key="2">
    <source>
        <dbReference type="ARBA" id="ARBA00023128"/>
    </source>
</evidence>
<evidence type="ECO:0000256" key="3">
    <source>
        <dbReference type="ARBA" id="ARBA00043970"/>
    </source>
</evidence>
<dbReference type="PANTHER" id="PTHR31601">
    <property type="entry name" value="28S RIBOSOMAL PROTEIN S36, MITOCHONDRIAL"/>
    <property type="match status" value="1"/>
</dbReference>
<dbReference type="EMBL" id="JAVRQU010000011">
    <property type="protein sequence ID" value="KAK5697162.1"/>
    <property type="molecule type" value="Genomic_DNA"/>
</dbReference>
<accession>A0AAN8A0S8</accession>
<evidence type="ECO:0000256" key="1">
    <source>
        <dbReference type="ARBA" id="ARBA00004173"/>
    </source>
</evidence>
<reference evidence="5" key="1">
    <citation type="submission" date="2023-08" db="EMBL/GenBank/DDBJ databases">
        <title>Black Yeasts Isolated from many extreme environments.</title>
        <authorList>
            <person name="Coleine C."/>
            <person name="Stajich J.E."/>
            <person name="Selbmann L."/>
        </authorList>
    </citation>
    <scope>NUCLEOTIDE SEQUENCE</scope>
    <source>
        <strain evidence="5">CCFEE 5810</strain>
    </source>
</reference>
<dbReference type="GO" id="GO:0004591">
    <property type="term" value="F:oxoglutarate dehydrogenase (succinyl-transferring) activity"/>
    <property type="evidence" value="ECO:0007669"/>
    <property type="project" value="TreeGrafter"/>
</dbReference>
<evidence type="ECO:0000313" key="6">
    <source>
        <dbReference type="Proteomes" id="UP001310594"/>
    </source>
</evidence>
<feature type="compositionally biased region" description="Polar residues" evidence="4">
    <location>
        <begin position="74"/>
        <end position="93"/>
    </location>
</feature>
<name>A0AAN8A0S8_9PEZI</name>
<dbReference type="GO" id="GO:0005739">
    <property type="term" value="C:mitochondrion"/>
    <property type="evidence" value="ECO:0007669"/>
    <property type="project" value="UniProtKB-SubCell"/>
</dbReference>
<comment type="caution">
    <text evidence="5">The sequence shown here is derived from an EMBL/GenBank/DDBJ whole genome shotgun (WGS) entry which is preliminary data.</text>
</comment>